<dbReference type="GO" id="GO:0009246">
    <property type="term" value="P:enterobacterial common antigen biosynthetic process"/>
    <property type="evidence" value="ECO:0007669"/>
    <property type="project" value="TreeGrafter"/>
</dbReference>
<evidence type="ECO:0000256" key="1">
    <source>
        <dbReference type="ARBA" id="ARBA00004651"/>
    </source>
</evidence>
<name>A0A5P9P7I4_9EURY</name>
<feature type="transmembrane region" description="Helical" evidence="6">
    <location>
        <begin position="315"/>
        <end position="335"/>
    </location>
</feature>
<keyword evidence="8" id="KW-0012">Acyltransferase</keyword>
<proteinExistence type="predicted"/>
<keyword evidence="9" id="KW-1185">Reference proteome</keyword>
<accession>A0A5P9P7I4</accession>
<feature type="transmembrane region" description="Helical" evidence="6">
    <location>
        <begin position="275"/>
        <end position="295"/>
    </location>
</feature>
<evidence type="ECO:0000313" key="8">
    <source>
        <dbReference type="EMBL" id="QFU84088.1"/>
    </source>
</evidence>
<feature type="transmembrane region" description="Helical" evidence="6">
    <location>
        <begin position="211"/>
        <end position="230"/>
    </location>
</feature>
<dbReference type="Proteomes" id="UP000326170">
    <property type="component" value="Chromosome"/>
</dbReference>
<dbReference type="PANTHER" id="PTHR40074">
    <property type="entry name" value="O-ACETYLTRANSFERASE WECH"/>
    <property type="match status" value="1"/>
</dbReference>
<evidence type="ECO:0000256" key="2">
    <source>
        <dbReference type="ARBA" id="ARBA00022475"/>
    </source>
</evidence>
<evidence type="ECO:0000256" key="6">
    <source>
        <dbReference type="SAM" id="Phobius"/>
    </source>
</evidence>
<feature type="transmembrane region" description="Helical" evidence="6">
    <location>
        <begin position="242"/>
        <end position="263"/>
    </location>
</feature>
<comment type="subcellular location">
    <subcellularLocation>
        <location evidence="1">Cell membrane</location>
        <topology evidence="1">Multi-pass membrane protein</topology>
    </subcellularLocation>
</comment>
<evidence type="ECO:0000313" key="9">
    <source>
        <dbReference type="Proteomes" id="UP000326170"/>
    </source>
</evidence>
<dbReference type="AlphaFoldDB" id="A0A5P9P7I4"/>
<feature type="transmembrane region" description="Helical" evidence="6">
    <location>
        <begin position="180"/>
        <end position="199"/>
    </location>
</feature>
<evidence type="ECO:0000256" key="5">
    <source>
        <dbReference type="ARBA" id="ARBA00023136"/>
    </source>
</evidence>
<dbReference type="KEGG" id="nas:GCU68_03860"/>
<reference evidence="8 9" key="1">
    <citation type="journal article" date="2007" name="Int. J. Syst. Evol. Microbiol.">
        <title>Natronorubrum sulfidifaciens sp. nov., an extremely haloalkaliphilic archaeon isolated from Aiding salt lake in Xin-Jiang, China.</title>
        <authorList>
            <person name="Cui H.L."/>
            <person name="Tohty D."/>
            <person name="Liu H.C."/>
            <person name="Liu S.J."/>
            <person name="Oren A."/>
            <person name="Zhou P.J."/>
        </authorList>
    </citation>
    <scope>NUCLEOTIDE SEQUENCE [LARGE SCALE GENOMIC DNA]</scope>
    <source>
        <strain evidence="8 9">7-3</strain>
    </source>
</reference>
<dbReference type="InterPro" id="IPR002656">
    <property type="entry name" value="Acyl_transf_3_dom"/>
</dbReference>
<evidence type="ECO:0000256" key="3">
    <source>
        <dbReference type="ARBA" id="ARBA00022692"/>
    </source>
</evidence>
<dbReference type="OrthoDB" id="197377at2157"/>
<dbReference type="PANTHER" id="PTHR40074:SF2">
    <property type="entry name" value="O-ACETYLTRANSFERASE WECH"/>
    <property type="match status" value="1"/>
</dbReference>
<keyword evidence="3 6" id="KW-0812">Transmembrane</keyword>
<dbReference type="Pfam" id="PF01757">
    <property type="entry name" value="Acyl_transf_3"/>
    <property type="match status" value="1"/>
</dbReference>
<evidence type="ECO:0000259" key="7">
    <source>
        <dbReference type="Pfam" id="PF01757"/>
    </source>
</evidence>
<protein>
    <submittedName>
        <fullName evidence="8">Acyltransferase family protein</fullName>
    </submittedName>
</protein>
<keyword evidence="4 6" id="KW-1133">Transmembrane helix</keyword>
<dbReference type="GO" id="GO:0005886">
    <property type="term" value="C:plasma membrane"/>
    <property type="evidence" value="ECO:0007669"/>
    <property type="project" value="UniProtKB-SubCell"/>
</dbReference>
<keyword evidence="2" id="KW-1003">Cell membrane</keyword>
<keyword evidence="5 6" id="KW-0472">Membrane</keyword>
<evidence type="ECO:0000256" key="4">
    <source>
        <dbReference type="ARBA" id="ARBA00022989"/>
    </source>
</evidence>
<feature type="transmembrane region" description="Helical" evidence="6">
    <location>
        <begin position="127"/>
        <end position="146"/>
    </location>
</feature>
<organism evidence="8 9">
    <name type="scientific">Natronorubrum aibiense</name>
    <dbReference type="NCBI Taxonomy" id="348826"/>
    <lineage>
        <taxon>Archaea</taxon>
        <taxon>Methanobacteriati</taxon>
        <taxon>Methanobacteriota</taxon>
        <taxon>Stenosarchaea group</taxon>
        <taxon>Halobacteria</taxon>
        <taxon>Halobacteriales</taxon>
        <taxon>Natrialbaceae</taxon>
        <taxon>Natronorubrum</taxon>
    </lineage>
</organism>
<sequence length="360" mass="40393">MRIIAIVFVVLIHTDPFQRINAYGNMINFGTKTISRFAVPFFFLTSGYFFAPKTAHHNPIKYLPERIVKLTSLYLFGLVLAAPTFLGGQLVQAKFADQSLRATTVSSITEFLDPVELLYYGTSVSEILWFLPALLFSLLFVSFVTVIGKPSYVLPVALCFHLVGLLGATYTMFVDIPFEIRDALFFGFFYTSLGYTICVRSWEPSKKKGRLLLGFVSLFIVLQFIEFYALGYLLRGEPFGSYVYAPSYGISTALLSTSLFLFLLSRPTLFADTSLPTWGTYAVGIYVTHPTVFAILQDFRETLESMGYAVDSMIIWHLATTPATIIGALTIYLLAHKLRVIEIGGSHLPGEPWLKTRRSK</sequence>
<feature type="transmembrane region" description="Helical" evidence="6">
    <location>
        <begin position="72"/>
        <end position="91"/>
    </location>
</feature>
<keyword evidence="8" id="KW-0808">Transferase</keyword>
<feature type="transmembrane region" description="Helical" evidence="6">
    <location>
        <begin position="153"/>
        <end position="174"/>
    </location>
</feature>
<feature type="transmembrane region" description="Helical" evidence="6">
    <location>
        <begin position="33"/>
        <end position="51"/>
    </location>
</feature>
<dbReference type="GO" id="GO:0016413">
    <property type="term" value="F:O-acetyltransferase activity"/>
    <property type="evidence" value="ECO:0007669"/>
    <property type="project" value="TreeGrafter"/>
</dbReference>
<gene>
    <name evidence="8" type="ORF">GCU68_03860</name>
</gene>
<feature type="domain" description="Acyltransferase 3" evidence="7">
    <location>
        <begin position="1"/>
        <end position="332"/>
    </location>
</feature>
<dbReference type="EMBL" id="CP045488">
    <property type="protein sequence ID" value="QFU84088.1"/>
    <property type="molecule type" value="Genomic_DNA"/>
</dbReference>